<dbReference type="InterPro" id="IPR014001">
    <property type="entry name" value="Helicase_ATP-bd"/>
</dbReference>
<dbReference type="InterPro" id="IPR001650">
    <property type="entry name" value="Helicase_C-like"/>
</dbReference>
<dbReference type="InterPro" id="IPR043136">
    <property type="entry name" value="B30.2/SPRY_sf"/>
</dbReference>
<dbReference type="InterPro" id="IPR001870">
    <property type="entry name" value="B30.2/SPRY"/>
</dbReference>
<dbReference type="FunFam" id="3.40.50.300:FF:000708">
    <property type="entry name" value="ATP-dependent RNA helicase DDX1"/>
    <property type="match status" value="1"/>
</dbReference>
<dbReference type="GO" id="GO:0003723">
    <property type="term" value="F:RNA binding"/>
    <property type="evidence" value="ECO:0007669"/>
    <property type="project" value="UniProtKB-UniRule"/>
</dbReference>
<dbReference type="GO" id="GO:0003724">
    <property type="term" value="F:RNA helicase activity"/>
    <property type="evidence" value="ECO:0007669"/>
    <property type="project" value="UniProtKB-EC"/>
</dbReference>
<evidence type="ECO:0000259" key="16">
    <source>
        <dbReference type="PROSITE" id="PS51195"/>
    </source>
</evidence>
<organism evidence="17 18">
    <name type="scientific">Eumeta variegata</name>
    <name type="common">Bagworm moth</name>
    <name type="synonym">Eumeta japonica</name>
    <dbReference type="NCBI Taxonomy" id="151549"/>
    <lineage>
        <taxon>Eukaryota</taxon>
        <taxon>Metazoa</taxon>
        <taxon>Ecdysozoa</taxon>
        <taxon>Arthropoda</taxon>
        <taxon>Hexapoda</taxon>
        <taxon>Insecta</taxon>
        <taxon>Pterygota</taxon>
        <taxon>Neoptera</taxon>
        <taxon>Endopterygota</taxon>
        <taxon>Lepidoptera</taxon>
        <taxon>Glossata</taxon>
        <taxon>Ditrysia</taxon>
        <taxon>Tineoidea</taxon>
        <taxon>Psychidae</taxon>
        <taxon>Oiketicinae</taxon>
        <taxon>Eumeta</taxon>
    </lineage>
</organism>
<dbReference type="CDD" id="cd18787">
    <property type="entry name" value="SF2_C_DEAD"/>
    <property type="match status" value="1"/>
</dbReference>
<dbReference type="InterPro" id="IPR011545">
    <property type="entry name" value="DEAD/DEAH_box_helicase_dom"/>
</dbReference>
<feature type="domain" description="Helicase C-terminal" evidence="15">
    <location>
        <begin position="479"/>
        <end position="673"/>
    </location>
</feature>
<feature type="domain" description="DEAD-box RNA helicase Q" evidence="16">
    <location>
        <begin position="2"/>
        <end position="30"/>
    </location>
</feature>
<dbReference type="PROSITE" id="PS50188">
    <property type="entry name" value="B302_SPRY"/>
    <property type="match status" value="1"/>
</dbReference>
<evidence type="ECO:0000256" key="7">
    <source>
        <dbReference type="ARBA" id="ARBA00022840"/>
    </source>
</evidence>
<dbReference type="STRING" id="151549.A0A4C1XTN8"/>
<dbReference type="Proteomes" id="UP000299102">
    <property type="component" value="Unassembled WGS sequence"/>
</dbReference>
<evidence type="ECO:0000256" key="10">
    <source>
        <dbReference type="ARBA" id="ARBA00058016"/>
    </source>
</evidence>
<feature type="domain" description="Helicase ATP-binding" evidence="14">
    <location>
        <begin position="280"/>
        <end position="424"/>
    </location>
</feature>
<dbReference type="FunFam" id="2.60.120.920:FF:000076">
    <property type="entry name" value="ATP-dependent RNA helicase DDX1"/>
    <property type="match status" value="1"/>
</dbReference>
<comment type="catalytic activity">
    <reaction evidence="9 12">
        <text>ATP + H2O = ADP + phosphate + H(+)</text>
        <dbReference type="Rhea" id="RHEA:13065"/>
        <dbReference type="ChEBI" id="CHEBI:15377"/>
        <dbReference type="ChEBI" id="CHEBI:15378"/>
        <dbReference type="ChEBI" id="CHEBI:30616"/>
        <dbReference type="ChEBI" id="CHEBI:43474"/>
        <dbReference type="ChEBI" id="CHEBI:456216"/>
        <dbReference type="EC" id="3.6.4.13"/>
    </reaction>
</comment>
<dbReference type="SMART" id="SM00490">
    <property type="entry name" value="HELICc"/>
    <property type="match status" value="1"/>
</dbReference>
<gene>
    <name evidence="17" type="primary">Ddx1</name>
    <name evidence="17" type="ORF">EVAR_89417_1</name>
</gene>
<evidence type="ECO:0000256" key="9">
    <source>
        <dbReference type="ARBA" id="ARBA00047984"/>
    </source>
</evidence>
<evidence type="ECO:0000256" key="1">
    <source>
        <dbReference type="ARBA" id="ARBA00008765"/>
    </source>
</evidence>
<dbReference type="AlphaFoldDB" id="A0A4C1XTN8"/>
<dbReference type="GO" id="GO:0004527">
    <property type="term" value="F:exonuclease activity"/>
    <property type="evidence" value="ECO:0007669"/>
    <property type="project" value="UniProtKB-KW"/>
</dbReference>
<evidence type="ECO:0000313" key="17">
    <source>
        <dbReference type="EMBL" id="GBP65924.1"/>
    </source>
</evidence>
<dbReference type="PROSITE" id="PS51194">
    <property type="entry name" value="HELICASE_CTER"/>
    <property type="match status" value="1"/>
</dbReference>
<evidence type="ECO:0000259" key="13">
    <source>
        <dbReference type="PROSITE" id="PS50188"/>
    </source>
</evidence>
<dbReference type="Pfam" id="PF00270">
    <property type="entry name" value="DEAD"/>
    <property type="match status" value="2"/>
</dbReference>
<keyword evidence="8 12" id="KW-0694">RNA-binding</keyword>
<dbReference type="EMBL" id="BGZK01000942">
    <property type="protein sequence ID" value="GBP65924.1"/>
    <property type="molecule type" value="Genomic_DNA"/>
</dbReference>
<comment type="similarity">
    <text evidence="1">Belongs to the DEAD box helicase family. DDX1 subfamily.</text>
</comment>
<dbReference type="PANTHER" id="PTHR24031">
    <property type="entry name" value="RNA HELICASE"/>
    <property type="match status" value="1"/>
</dbReference>
<evidence type="ECO:0000256" key="5">
    <source>
        <dbReference type="ARBA" id="ARBA00022806"/>
    </source>
</evidence>
<dbReference type="CDD" id="cd12873">
    <property type="entry name" value="SPRY_DDX1"/>
    <property type="match status" value="1"/>
</dbReference>
<evidence type="ECO:0000256" key="6">
    <source>
        <dbReference type="ARBA" id="ARBA00022839"/>
    </source>
</evidence>
<dbReference type="Pfam" id="PF00271">
    <property type="entry name" value="Helicase_C"/>
    <property type="match status" value="1"/>
</dbReference>
<dbReference type="EC" id="3.6.4.13" evidence="12"/>
<dbReference type="Gene3D" id="3.40.50.300">
    <property type="entry name" value="P-loop containing nucleotide triphosphate hydrolases"/>
    <property type="match status" value="3"/>
</dbReference>
<dbReference type="InterPro" id="IPR003877">
    <property type="entry name" value="SPRY_dom"/>
</dbReference>
<evidence type="ECO:0000313" key="18">
    <source>
        <dbReference type="Proteomes" id="UP000299102"/>
    </source>
</evidence>
<dbReference type="SMART" id="SM00449">
    <property type="entry name" value="SPRY"/>
    <property type="match status" value="1"/>
</dbReference>
<protein>
    <recommendedName>
        <fullName evidence="12">ATP-dependent RNA helicase</fullName>
        <ecNumber evidence="12">3.6.4.13</ecNumber>
    </recommendedName>
</protein>
<dbReference type="OrthoDB" id="1735at2759"/>
<dbReference type="CDD" id="cd17938">
    <property type="entry name" value="DEADc_DDX1"/>
    <property type="match status" value="1"/>
</dbReference>
<keyword evidence="18" id="KW-1185">Reference proteome</keyword>
<feature type="domain" description="B30.2/SPRY" evidence="13">
    <location>
        <begin position="66"/>
        <end position="244"/>
    </location>
</feature>
<evidence type="ECO:0000256" key="3">
    <source>
        <dbReference type="ARBA" id="ARBA00022741"/>
    </source>
</evidence>
<feature type="short sequence motif" description="Q motif" evidence="11">
    <location>
        <begin position="2"/>
        <end position="30"/>
    </location>
</feature>
<dbReference type="Gene3D" id="2.60.120.920">
    <property type="match status" value="1"/>
</dbReference>
<keyword evidence="7 12" id="KW-0067">ATP-binding</keyword>
<evidence type="ECO:0000256" key="11">
    <source>
        <dbReference type="PROSITE-ProRule" id="PRU00552"/>
    </source>
</evidence>
<dbReference type="InterPro" id="IPR013320">
    <property type="entry name" value="ConA-like_dom_sf"/>
</dbReference>
<comment type="function">
    <text evidence="12">RNA helicase.</text>
</comment>
<accession>A0A4C1XTN8</accession>
<evidence type="ECO:0000259" key="14">
    <source>
        <dbReference type="PROSITE" id="PS51192"/>
    </source>
</evidence>
<dbReference type="PROSITE" id="PS51192">
    <property type="entry name" value="HELICASE_ATP_BIND_1"/>
    <property type="match status" value="1"/>
</dbReference>
<dbReference type="FunFam" id="3.40.50.300:FF:000652">
    <property type="entry name" value="ATP-dependent RNA helicase DDX1"/>
    <property type="match status" value="1"/>
</dbReference>
<dbReference type="InterPro" id="IPR027417">
    <property type="entry name" value="P-loop_NTPase"/>
</dbReference>
<comment type="function">
    <text evidence="10">Acts as an ATP-dependent RNA helicase, able to unwind both RNA-RNA and RNA-DNA duplexes. Possesses 5' single-stranded RNA overhang nuclease activity.</text>
</comment>
<keyword evidence="3 12" id="KW-0547">Nucleotide-binding</keyword>
<reference evidence="17 18" key="1">
    <citation type="journal article" date="2019" name="Commun. Biol.">
        <title>The bagworm genome reveals a unique fibroin gene that provides high tensile strength.</title>
        <authorList>
            <person name="Kono N."/>
            <person name="Nakamura H."/>
            <person name="Ohtoshi R."/>
            <person name="Tomita M."/>
            <person name="Numata K."/>
            <person name="Arakawa K."/>
        </authorList>
    </citation>
    <scope>NUCLEOTIDE SEQUENCE [LARGE SCALE GENOMIC DNA]</scope>
</reference>
<evidence type="ECO:0000256" key="2">
    <source>
        <dbReference type="ARBA" id="ARBA00022722"/>
    </source>
</evidence>
<dbReference type="FunFam" id="3.40.50.300:FF:000716">
    <property type="entry name" value="ATP-dependent RNA helicase DDX1"/>
    <property type="match status" value="1"/>
</dbReference>
<dbReference type="Pfam" id="PF00622">
    <property type="entry name" value="SPRY"/>
    <property type="match status" value="1"/>
</dbReference>
<dbReference type="SMART" id="SM00487">
    <property type="entry name" value="DEXDc"/>
    <property type="match status" value="1"/>
</dbReference>
<dbReference type="SUPFAM" id="SSF52540">
    <property type="entry name" value="P-loop containing nucleoside triphosphate hydrolases"/>
    <property type="match status" value="2"/>
</dbReference>
<keyword evidence="6" id="KW-0269">Exonuclease</keyword>
<name>A0A4C1XTN8_EUMVA</name>
<keyword evidence="4 12" id="KW-0378">Hydrolase</keyword>
<dbReference type="InterPro" id="IPR014014">
    <property type="entry name" value="RNA_helicase_DEAD_Q_motif"/>
</dbReference>
<comment type="caution">
    <text evidence="17">The sequence shown here is derived from an EMBL/GenBank/DDBJ whole genome shotgun (WGS) entry which is preliminary data.</text>
</comment>
<evidence type="ECO:0000256" key="4">
    <source>
        <dbReference type="ARBA" id="ARBA00022801"/>
    </source>
</evidence>
<evidence type="ECO:0000256" key="12">
    <source>
        <dbReference type="RuleBase" id="RU365068"/>
    </source>
</evidence>
<comment type="domain">
    <text evidence="12">The helicase domain is involved in the stimulation of RELA transcriptional activity.</text>
</comment>
<evidence type="ECO:0000256" key="8">
    <source>
        <dbReference type="ARBA" id="ARBA00022884"/>
    </source>
</evidence>
<dbReference type="GO" id="GO:0005524">
    <property type="term" value="F:ATP binding"/>
    <property type="evidence" value="ECO:0007669"/>
    <property type="project" value="UniProtKB-UniRule"/>
</dbReference>
<dbReference type="SUPFAM" id="SSF49899">
    <property type="entry name" value="Concanavalin A-like lectins/glucanases"/>
    <property type="match status" value="1"/>
</dbReference>
<keyword evidence="5 12" id="KW-0347">Helicase</keyword>
<proteinExistence type="inferred from homology"/>
<evidence type="ECO:0000259" key="15">
    <source>
        <dbReference type="PROSITE" id="PS51194"/>
    </source>
</evidence>
<sequence>MTAFEEFGVLSELGKAIEEMDWTLPTDVQAEAIPLILGGGDVLMAAETGSGKTGAFCLPILQIVWETLKDIAEGKTSKVVAQVSNIWTLSFFDRTEALAVTPDGLRCQSRDQKEWHGCRATKGVHSKGAYYYEATVTDEGLCRVGWSTQAARLDLGTDRLGFGFGGTGKKSNSKQFDDYGSAYGMNDVIGCLLNLNAGEIRYTKNGEDQGVAFKLDQSRCSDCYFPAVVLKNAEISFNFGATPFKYQLPAGYVPICEAPKENVKHNVVTAGGVAETKVVSNAPQAIIIEPSRELAEQTCTQITKFKKYLENPKVRELLVVGGINVKDQINQLNSGVDIVVGTPGRLEDLIQGGYLALTHCRFFVLDEADGLLKAGYGELIDRLHRQIPKITSDGRRLQMVVCSATLHAFEVKKMAEKLMHFPTWVDLKGEDAVPETVHHVVVMVDPQKNRSWENLRKHIQTDGVHAKDNIRSGNTTPETLSEAVKILKGEYCVKAINEHKMDRAIIFCRTKIDCDNLERYLRSLGNQYSCVCLHGDRKPQERKANLEKFKQQGVKFLICTDVAARGIDISGLPFMINVTLPDEKSNYVHRIGRVGRAERMGLAISLVSTVPEKVWYHGEWCSSRGRNCWNTTLVDDRPRGCCMWYNEPQYLADIEDHLNITIQQIEPDMKVASNEFDGKVVYGQKRVQAGTGYKFSLARGMGKEEKTLMAVRARAHRCVRLAQTKNLLNNVNLQWREQNAITPSFKNLKSGRTAWRCRRRVTALWVPYE</sequence>
<keyword evidence="2" id="KW-0540">Nuclease</keyword>
<dbReference type="PROSITE" id="PS51195">
    <property type="entry name" value="Q_MOTIF"/>
    <property type="match status" value="1"/>
</dbReference>